<dbReference type="AlphaFoldDB" id="A0A6A6DJR2"/>
<organism evidence="1 2">
    <name type="scientific">Zopfia rhizophila CBS 207.26</name>
    <dbReference type="NCBI Taxonomy" id="1314779"/>
    <lineage>
        <taxon>Eukaryota</taxon>
        <taxon>Fungi</taxon>
        <taxon>Dikarya</taxon>
        <taxon>Ascomycota</taxon>
        <taxon>Pezizomycotina</taxon>
        <taxon>Dothideomycetes</taxon>
        <taxon>Dothideomycetes incertae sedis</taxon>
        <taxon>Zopfiaceae</taxon>
        <taxon>Zopfia</taxon>
    </lineage>
</organism>
<dbReference type="InterPro" id="IPR011008">
    <property type="entry name" value="Dimeric_a/b-barrel"/>
</dbReference>
<sequence>MPIFLVNSTSVVAQTKIEKFMPGHITFPEQNFHEGYLPMLAKKVLWKGGVFLATTPSRETLQEIIDTDPFVIHKIAYFDIQEIALTHINPELPIFTKR</sequence>
<dbReference type="SUPFAM" id="SSF54909">
    <property type="entry name" value="Dimeric alpha+beta barrel"/>
    <property type="match status" value="1"/>
</dbReference>
<protein>
    <recommendedName>
        <fullName evidence="3">YCII-related domain-containing protein</fullName>
    </recommendedName>
</protein>
<dbReference type="EMBL" id="ML994669">
    <property type="protein sequence ID" value="KAF2179163.1"/>
    <property type="molecule type" value="Genomic_DNA"/>
</dbReference>
<evidence type="ECO:0000313" key="2">
    <source>
        <dbReference type="Proteomes" id="UP000800200"/>
    </source>
</evidence>
<accession>A0A6A6DJR2</accession>
<dbReference type="Proteomes" id="UP000800200">
    <property type="component" value="Unassembled WGS sequence"/>
</dbReference>
<proteinExistence type="predicted"/>
<gene>
    <name evidence="1" type="ORF">K469DRAFT_597209</name>
</gene>
<keyword evidence="2" id="KW-1185">Reference proteome</keyword>
<name>A0A6A6DJR2_9PEZI</name>
<evidence type="ECO:0008006" key="3">
    <source>
        <dbReference type="Google" id="ProtNLM"/>
    </source>
</evidence>
<reference evidence="1" key="1">
    <citation type="journal article" date="2020" name="Stud. Mycol.">
        <title>101 Dothideomycetes genomes: a test case for predicting lifestyles and emergence of pathogens.</title>
        <authorList>
            <person name="Haridas S."/>
            <person name="Albert R."/>
            <person name="Binder M."/>
            <person name="Bloem J."/>
            <person name="Labutti K."/>
            <person name="Salamov A."/>
            <person name="Andreopoulos B."/>
            <person name="Baker S."/>
            <person name="Barry K."/>
            <person name="Bills G."/>
            <person name="Bluhm B."/>
            <person name="Cannon C."/>
            <person name="Castanera R."/>
            <person name="Culley D."/>
            <person name="Daum C."/>
            <person name="Ezra D."/>
            <person name="Gonzalez J."/>
            <person name="Henrissat B."/>
            <person name="Kuo A."/>
            <person name="Liang C."/>
            <person name="Lipzen A."/>
            <person name="Lutzoni F."/>
            <person name="Magnuson J."/>
            <person name="Mondo S."/>
            <person name="Nolan M."/>
            <person name="Ohm R."/>
            <person name="Pangilinan J."/>
            <person name="Park H.-J."/>
            <person name="Ramirez L."/>
            <person name="Alfaro M."/>
            <person name="Sun H."/>
            <person name="Tritt A."/>
            <person name="Yoshinaga Y."/>
            <person name="Zwiers L.-H."/>
            <person name="Turgeon B."/>
            <person name="Goodwin S."/>
            <person name="Spatafora J."/>
            <person name="Crous P."/>
            <person name="Grigoriev I."/>
        </authorList>
    </citation>
    <scope>NUCLEOTIDE SEQUENCE</scope>
    <source>
        <strain evidence="1">CBS 207.26</strain>
    </source>
</reference>
<evidence type="ECO:0000313" key="1">
    <source>
        <dbReference type="EMBL" id="KAF2179163.1"/>
    </source>
</evidence>